<keyword evidence="2" id="KW-1133">Transmembrane helix</keyword>
<feature type="region of interest" description="Disordered" evidence="1">
    <location>
        <begin position="1"/>
        <end position="21"/>
    </location>
</feature>
<feature type="transmembrane region" description="Helical" evidence="2">
    <location>
        <begin position="30"/>
        <end position="52"/>
    </location>
</feature>
<dbReference type="Proteomes" id="UP001059859">
    <property type="component" value="Chromosome"/>
</dbReference>
<name>A0ABY5YMG3_9MICC</name>
<gene>
    <name evidence="4" type="ORF">N2K95_11465</name>
</gene>
<evidence type="ECO:0000259" key="3">
    <source>
        <dbReference type="Pfam" id="PF13400"/>
    </source>
</evidence>
<evidence type="ECO:0000313" key="5">
    <source>
        <dbReference type="Proteomes" id="UP001059859"/>
    </source>
</evidence>
<dbReference type="InterPro" id="IPR028087">
    <property type="entry name" value="Tad_N"/>
</dbReference>
<accession>A0ABY5YMG3</accession>
<protein>
    <recommendedName>
        <fullName evidence="3">Putative Flp pilus-assembly TadG-like N-terminal domain-containing protein</fullName>
    </recommendedName>
</protein>
<reference evidence="4" key="1">
    <citation type="submission" date="2022-09" db="EMBL/GenBank/DDBJ databases">
        <title>Novel species in genus Arthrobacter.</title>
        <authorList>
            <person name="Liu Y."/>
        </authorList>
    </citation>
    <scope>NUCLEOTIDE SEQUENCE</scope>
    <source>
        <strain evidence="4">Zg-Y815</strain>
    </source>
</reference>
<keyword evidence="2" id="KW-0472">Membrane</keyword>
<evidence type="ECO:0000256" key="1">
    <source>
        <dbReference type="SAM" id="MobiDB-lite"/>
    </source>
</evidence>
<sequence length="161" mass="16589">MNPAARPGFRRRPPGRQREDGERGQVGVLIIGYAVLAMLTVTVVMAASSVYLGQKKLLSAADGAAVAAADTFALGEAGPGAGPAAVLQADAVRNAARSYLVDTGAEGRFTDLAVAEETGTADGRTARVVLTARVYPPIVNFLVPEGISITAVSEARARLLQ</sequence>
<keyword evidence="5" id="KW-1185">Reference proteome</keyword>
<dbReference type="Pfam" id="PF13400">
    <property type="entry name" value="Tad"/>
    <property type="match status" value="1"/>
</dbReference>
<organism evidence="4 5">
    <name type="scientific">Arthrobacter zhaoxinii</name>
    <dbReference type="NCBI Taxonomy" id="2964616"/>
    <lineage>
        <taxon>Bacteria</taxon>
        <taxon>Bacillati</taxon>
        <taxon>Actinomycetota</taxon>
        <taxon>Actinomycetes</taxon>
        <taxon>Micrococcales</taxon>
        <taxon>Micrococcaceae</taxon>
        <taxon>Arthrobacter</taxon>
    </lineage>
</organism>
<dbReference type="RefSeq" id="WP_260651656.1">
    <property type="nucleotide sequence ID" value="NZ_CP104275.1"/>
</dbReference>
<evidence type="ECO:0000256" key="2">
    <source>
        <dbReference type="SAM" id="Phobius"/>
    </source>
</evidence>
<proteinExistence type="predicted"/>
<dbReference type="EMBL" id="CP104275">
    <property type="protein sequence ID" value="UWX96282.1"/>
    <property type="molecule type" value="Genomic_DNA"/>
</dbReference>
<keyword evidence="2" id="KW-0812">Transmembrane</keyword>
<feature type="domain" description="Putative Flp pilus-assembly TadG-like N-terminal" evidence="3">
    <location>
        <begin position="24"/>
        <end position="70"/>
    </location>
</feature>
<evidence type="ECO:0000313" key="4">
    <source>
        <dbReference type="EMBL" id="UWX96282.1"/>
    </source>
</evidence>